<protein>
    <submittedName>
        <fullName evidence="9">4-amino-4-deoxy-L-arabinose transferase-like glycosyltransferase</fullName>
    </submittedName>
</protein>
<feature type="transmembrane region" description="Helical" evidence="8">
    <location>
        <begin position="224"/>
        <end position="253"/>
    </location>
</feature>
<keyword evidence="5 8" id="KW-0812">Transmembrane</keyword>
<dbReference type="EMBL" id="RJKX01000014">
    <property type="protein sequence ID" value="ROP90729.1"/>
    <property type="molecule type" value="Genomic_DNA"/>
</dbReference>
<evidence type="ECO:0000256" key="2">
    <source>
        <dbReference type="ARBA" id="ARBA00022475"/>
    </source>
</evidence>
<gene>
    <name evidence="9" type="ORF">EDC65_2586</name>
</gene>
<dbReference type="GO" id="GO:0016763">
    <property type="term" value="F:pentosyltransferase activity"/>
    <property type="evidence" value="ECO:0007669"/>
    <property type="project" value="TreeGrafter"/>
</dbReference>
<dbReference type="InterPro" id="IPR050297">
    <property type="entry name" value="LipidA_mod_glycosyltrf_83"/>
</dbReference>
<sequence length="548" mass="56610">MRTAIDAWSAGRRPYLLLVLLCLALHLPGLAALPPFDRDEARFVQATRQMLDSGDFVQIRFQDEARNKKPVGIHWLQAASVGALSDAASTAVWPYRLVSAAAAMIAVLLTFALGAALFGRPAALLGAAVTAGALVVVTEAHLAKTDAALLASALAVELGLARIYLAHRAGQVAGRGAALLFWAGIGVAGLIKGPVVPALALLAAGALTVADRSTAWLSGLRTLWGLPLAVALVAPWLVLVSSATDGAFLGEAIRSDLLPKLTGGQESHGAPPGYYLALLAVTAWPASLFVPLGIAVAWFGRRTPGFRFALAWIVPGWLLFELVPTKLPHYVMPLYPTLFLLAAHAAWTGVAAAGRWRWAMAAWLALWAAVGLGLGVLAVATGFVFADGPSLAAIVVAAAALAAVAGGIRLAGRDAPSAMAAGLAGAVVVFGLLFAVILPRLDGLWLGRSTAALLAREGVPANRTVVVGYSEPSLVFLAGTAIDFADAAGAARHLAAGPGNAALIGDRDRARFAAAAAAAGLDLVEGPAVRGLNYSRGRWTELTLYRRR</sequence>
<evidence type="ECO:0000256" key="6">
    <source>
        <dbReference type="ARBA" id="ARBA00022989"/>
    </source>
</evidence>
<accession>A0A3N1LIQ0</accession>
<organism evidence="9 10">
    <name type="scientific">Stella humosa</name>
    <dbReference type="NCBI Taxonomy" id="94"/>
    <lineage>
        <taxon>Bacteria</taxon>
        <taxon>Pseudomonadati</taxon>
        <taxon>Pseudomonadota</taxon>
        <taxon>Alphaproteobacteria</taxon>
        <taxon>Rhodospirillales</taxon>
        <taxon>Stellaceae</taxon>
        <taxon>Stella</taxon>
    </lineage>
</organism>
<proteinExistence type="predicted"/>
<dbReference type="PANTHER" id="PTHR33908">
    <property type="entry name" value="MANNOSYLTRANSFERASE YKCB-RELATED"/>
    <property type="match status" value="1"/>
</dbReference>
<evidence type="ECO:0000256" key="1">
    <source>
        <dbReference type="ARBA" id="ARBA00004651"/>
    </source>
</evidence>
<comment type="subcellular location">
    <subcellularLocation>
        <location evidence="1">Cell membrane</location>
        <topology evidence="1">Multi-pass membrane protein</topology>
    </subcellularLocation>
</comment>
<evidence type="ECO:0000256" key="4">
    <source>
        <dbReference type="ARBA" id="ARBA00022679"/>
    </source>
</evidence>
<feature type="transmembrane region" description="Helical" evidence="8">
    <location>
        <begin position="360"/>
        <end position="384"/>
    </location>
</feature>
<dbReference type="Proteomes" id="UP000278222">
    <property type="component" value="Unassembled WGS sequence"/>
</dbReference>
<feature type="transmembrane region" description="Helical" evidence="8">
    <location>
        <begin position="274"/>
        <end position="299"/>
    </location>
</feature>
<feature type="transmembrane region" description="Helical" evidence="8">
    <location>
        <begin position="93"/>
        <end position="115"/>
    </location>
</feature>
<dbReference type="GO" id="GO:0005886">
    <property type="term" value="C:plasma membrane"/>
    <property type="evidence" value="ECO:0007669"/>
    <property type="project" value="UniProtKB-SubCell"/>
</dbReference>
<dbReference type="RefSeq" id="WP_245978329.1">
    <property type="nucleotide sequence ID" value="NZ_AP019700.1"/>
</dbReference>
<evidence type="ECO:0000256" key="3">
    <source>
        <dbReference type="ARBA" id="ARBA00022676"/>
    </source>
</evidence>
<dbReference type="AlphaFoldDB" id="A0A3N1LIQ0"/>
<keyword evidence="7 8" id="KW-0472">Membrane</keyword>
<feature type="transmembrane region" description="Helical" evidence="8">
    <location>
        <begin position="335"/>
        <end position="354"/>
    </location>
</feature>
<dbReference type="GO" id="GO:0010041">
    <property type="term" value="P:response to iron(III) ion"/>
    <property type="evidence" value="ECO:0007669"/>
    <property type="project" value="TreeGrafter"/>
</dbReference>
<keyword evidence="3" id="KW-0328">Glycosyltransferase</keyword>
<keyword evidence="6 8" id="KW-1133">Transmembrane helix</keyword>
<feature type="transmembrane region" description="Helical" evidence="8">
    <location>
        <begin position="122"/>
        <end position="141"/>
    </location>
</feature>
<reference evidence="9 10" key="1">
    <citation type="submission" date="2018-11" db="EMBL/GenBank/DDBJ databases">
        <title>Genomic Encyclopedia of Type Strains, Phase IV (KMG-IV): sequencing the most valuable type-strain genomes for metagenomic binning, comparative biology and taxonomic classification.</title>
        <authorList>
            <person name="Goeker M."/>
        </authorList>
    </citation>
    <scope>NUCLEOTIDE SEQUENCE [LARGE SCALE GENOMIC DNA]</scope>
    <source>
        <strain evidence="9 10">DSM 5900</strain>
    </source>
</reference>
<dbReference type="GO" id="GO:0009103">
    <property type="term" value="P:lipopolysaccharide biosynthetic process"/>
    <property type="evidence" value="ECO:0007669"/>
    <property type="project" value="TreeGrafter"/>
</dbReference>
<keyword evidence="2" id="KW-1003">Cell membrane</keyword>
<evidence type="ECO:0000313" key="10">
    <source>
        <dbReference type="Proteomes" id="UP000278222"/>
    </source>
</evidence>
<feature type="transmembrane region" description="Helical" evidence="8">
    <location>
        <begin position="177"/>
        <end position="204"/>
    </location>
</feature>
<evidence type="ECO:0000313" key="9">
    <source>
        <dbReference type="EMBL" id="ROP90729.1"/>
    </source>
</evidence>
<name>A0A3N1LIQ0_9PROT</name>
<feature type="transmembrane region" description="Helical" evidence="8">
    <location>
        <begin position="305"/>
        <end position="323"/>
    </location>
</feature>
<evidence type="ECO:0000256" key="7">
    <source>
        <dbReference type="ARBA" id="ARBA00023136"/>
    </source>
</evidence>
<feature type="transmembrane region" description="Helical" evidence="8">
    <location>
        <begin position="391"/>
        <end position="412"/>
    </location>
</feature>
<dbReference type="PANTHER" id="PTHR33908:SF3">
    <property type="entry name" value="UNDECAPRENYL PHOSPHATE-ALPHA-4-AMINO-4-DEOXY-L-ARABINOSE ARABINOSYL TRANSFERASE"/>
    <property type="match status" value="1"/>
</dbReference>
<feature type="transmembrane region" description="Helical" evidence="8">
    <location>
        <begin position="418"/>
        <end position="438"/>
    </location>
</feature>
<evidence type="ECO:0000256" key="8">
    <source>
        <dbReference type="SAM" id="Phobius"/>
    </source>
</evidence>
<keyword evidence="4 9" id="KW-0808">Transferase</keyword>
<comment type="caution">
    <text evidence="9">The sequence shown here is derived from an EMBL/GenBank/DDBJ whole genome shotgun (WGS) entry which is preliminary data.</text>
</comment>
<keyword evidence="10" id="KW-1185">Reference proteome</keyword>
<evidence type="ECO:0000256" key="5">
    <source>
        <dbReference type="ARBA" id="ARBA00022692"/>
    </source>
</evidence>